<name>A0A023ULF6_9CNID</name>
<dbReference type="GO" id="GO:0008137">
    <property type="term" value="F:NADH dehydrogenase (ubiquinone) activity"/>
    <property type="evidence" value="ECO:0007669"/>
    <property type="project" value="UniProtKB-UniRule"/>
</dbReference>
<sequence length="118" mass="13617">MYSEFYSLFFLLIFSVVLSALFSGASYFLGVKQPDREKVSAYECGFEPFGIPGRPFSVRFFLVGILFLIFDLEISFLFPWCVLFNQISPFGFWIMVGFLGVLTLGLIYEWIKGGLEWE</sequence>
<keyword evidence="8 13" id="KW-1133">Transmembrane helix</keyword>
<keyword evidence="7 13" id="KW-1278">Translocase</keyword>
<feature type="transmembrane region" description="Helical" evidence="13">
    <location>
        <begin position="90"/>
        <end position="111"/>
    </location>
</feature>
<comment type="similarity">
    <text evidence="2 13">Belongs to the complex I subunit 3 family.</text>
</comment>
<dbReference type="Pfam" id="PF00507">
    <property type="entry name" value="Oxidored_q4"/>
    <property type="match status" value="1"/>
</dbReference>
<dbReference type="InterPro" id="IPR038430">
    <property type="entry name" value="NDAH_ubi_oxred_su3_sf"/>
</dbReference>
<keyword evidence="13" id="KW-0679">Respiratory chain</keyword>
<dbReference type="FunFam" id="1.20.58.1610:FF:000004">
    <property type="entry name" value="NADH-quinone oxidoreductase subunit A"/>
    <property type="match status" value="1"/>
</dbReference>
<dbReference type="PANTHER" id="PTHR11058:SF9">
    <property type="entry name" value="NADH-UBIQUINONE OXIDOREDUCTASE CHAIN 3"/>
    <property type="match status" value="1"/>
</dbReference>
<reference evidence="14" key="1">
    <citation type="journal article" date="2014" name="PLoS ONE">
        <title>The 'naked coral' hypothesis revisited--evidence for and against scleractinian monophyly.</title>
        <authorList>
            <person name="Kitahara M.V."/>
            <person name="Lin M.F."/>
            <person name="Foret S."/>
            <person name="Huttley G."/>
            <person name="Miller D.J."/>
            <person name="Chen C.A."/>
        </authorList>
    </citation>
    <scope>NUCLEOTIDE SEQUENCE</scope>
</reference>
<dbReference type="Gene3D" id="1.20.58.1610">
    <property type="entry name" value="NADH:ubiquinone/plastoquinone oxidoreductase, chain 3"/>
    <property type="match status" value="1"/>
</dbReference>
<dbReference type="PANTHER" id="PTHR11058">
    <property type="entry name" value="NADH-UBIQUINONE OXIDOREDUCTASE CHAIN 3"/>
    <property type="match status" value="1"/>
</dbReference>
<accession>A0A023ULF6</accession>
<evidence type="ECO:0000256" key="8">
    <source>
        <dbReference type="ARBA" id="ARBA00022989"/>
    </source>
</evidence>
<evidence type="ECO:0000256" key="11">
    <source>
        <dbReference type="ARBA" id="ARBA00023136"/>
    </source>
</evidence>
<comment type="function">
    <text evidence="13">Core subunit of the mitochondrial membrane respiratory chain NADH dehydrogenase (Complex I) which catalyzes electron transfer from NADH through the respiratory chain, using ubiquinone as an electron acceptor. Essential for the catalytic activity of complex I.</text>
</comment>
<evidence type="ECO:0000256" key="13">
    <source>
        <dbReference type="RuleBase" id="RU003640"/>
    </source>
</evidence>
<comment type="catalytic activity">
    <reaction evidence="12 13">
        <text>a ubiquinone + NADH + 5 H(+)(in) = a ubiquinol + NAD(+) + 4 H(+)(out)</text>
        <dbReference type="Rhea" id="RHEA:29091"/>
        <dbReference type="Rhea" id="RHEA-COMP:9565"/>
        <dbReference type="Rhea" id="RHEA-COMP:9566"/>
        <dbReference type="ChEBI" id="CHEBI:15378"/>
        <dbReference type="ChEBI" id="CHEBI:16389"/>
        <dbReference type="ChEBI" id="CHEBI:17976"/>
        <dbReference type="ChEBI" id="CHEBI:57540"/>
        <dbReference type="ChEBI" id="CHEBI:57945"/>
        <dbReference type="EC" id="7.1.1.2"/>
    </reaction>
</comment>
<evidence type="ECO:0000313" key="14">
    <source>
        <dbReference type="EMBL" id="AHY04488.1"/>
    </source>
</evidence>
<feature type="transmembrane region" description="Helical" evidence="13">
    <location>
        <begin position="6"/>
        <end position="29"/>
    </location>
</feature>
<keyword evidence="13 14" id="KW-0496">Mitochondrion</keyword>
<evidence type="ECO:0000256" key="5">
    <source>
        <dbReference type="ARBA" id="ARBA00022448"/>
    </source>
</evidence>
<evidence type="ECO:0000256" key="12">
    <source>
        <dbReference type="ARBA" id="ARBA00049551"/>
    </source>
</evidence>
<keyword evidence="9 13" id="KW-0520">NAD</keyword>
<dbReference type="InterPro" id="IPR000440">
    <property type="entry name" value="NADH_UbQ/plastoQ_OxRdtase_su3"/>
</dbReference>
<keyword evidence="10 13" id="KW-0830">Ubiquinone</keyword>
<evidence type="ECO:0000256" key="2">
    <source>
        <dbReference type="ARBA" id="ARBA00008472"/>
    </source>
</evidence>
<keyword evidence="11 13" id="KW-0472">Membrane</keyword>
<dbReference type="InterPro" id="IPR023043">
    <property type="entry name" value="NAD(P)H_OxRDtase_bac/plastid"/>
</dbReference>
<evidence type="ECO:0000256" key="7">
    <source>
        <dbReference type="ARBA" id="ARBA00022967"/>
    </source>
</evidence>
<evidence type="ECO:0000256" key="4">
    <source>
        <dbReference type="ARBA" id="ARBA00021007"/>
    </source>
</evidence>
<keyword evidence="6 13" id="KW-0812">Transmembrane</keyword>
<evidence type="ECO:0000256" key="1">
    <source>
        <dbReference type="ARBA" id="ARBA00004141"/>
    </source>
</evidence>
<evidence type="ECO:0000256" key="10">
    <source>
        <dbReference type="ARBA" id="ARBA00023075"/>
    </source>
</evidence>
<keyword evidence="5 13" id="KW-0813">Transport</keyword>
<evidence type="ECO:0000256" key="3">
    <source>
        <dbReference type="ARBA" id="ARBA00012944"/>
    </source>
</evidence>
<dbReference type="GO" id="GO:0030964">
    <property type="term" value="C:NADH dehydrogenase complex"/>
    <property type="evidence" value="ECO:0007669"/>
    <property type="project" value="TreeGrafter"/>
</dbReference>
<dbReference type="GO" id="GO:0031966">
    <property type="term" value="C:mitochondrial membrane"/>
    <property type="evidence" value="ECO:0007669"/>
    <property type="project" value="UniProtKB-SubCell"/>
</dbReference>
<organism evidence="14">
    <name type="scientific">Alveopora sp. MFL-2014</name>
    <dbReference type="NCBI Taxonomy" id="1492923"/>
    <lineage>
        <taxon>Eukaryota</taxon>
        <taxon>Metazoa</taxon>
        <taxon>Cnidaria</taxon>
        <taxon>Anthozoa</taxon>
        <taxon>Hexacorallia</taxon>
        <taxon>Scleractinia</taxon>
        <taxon>Fungiina</taxon>
        <taxon>Poritidae</taxon>
        <taxon>Alveopora</taxon>
    </lineage>
</organism>
<dbReference type="EMBL" id="KJ634271">
    <property type="protein sequence ID" value="AHY04488.1"/>
    <property type="molecule type" value="Genomic_DNA"/>
</dbReference>
<feature type="transmembrane region" description="Helical" evidence="13">
    <location>
        <begin position="60"/>
        <end position="78"/>
    </location>
</feature>
<proteinExistence type="inferred from homology"/>
<comment type="subcellular location">
    <subcellularLocation>
        <location evidence="1">Membrane</location>
        <topology evidence="1">Multi-pass membrane protein</topology>
    </subcellularLocation>
    <subcellularLocation>
        <location evidence="13">Mitochondrion membrane</location>
        <topology evidence="13">Multi-pass membrane protein</topology>
    </subcellularLocation>
</comment>
<gene>
    <name evidence="14" type="primary">ND3</name>
</gene>
<dbReference type="EC" id="7.1.1.2" evidence="3 13"/>
<dbReference type="HAMAP" id="MF_01394">
    <property type="entry name" value="NDH1_NuoA"/>
    <property type="match status" value="1"/>
</dbReference>
<dbReference type="GO" id="GO:0016651">
    <property type="term" value="F:oxidoreductase activity, acting on NAD(P)H"/>
    <property type="evidence" value="ECO:0007669"/>
    <property type="project" value="InterPro"/>
</dbReference>
<protein>
    <recommendedName>
        <fullName evidence="4 13">NADH-ubiquinone oxidoreductase chain 3</fullName>
        <ecNumber evidence="3 13">7.1.1.2</ecNumber>
    </recommendedName>
</protein>
<dbReference type="AlphaFoldDB" id="A0A023ULF6"/>
<evidence type="ECO:0000256" key="6">
    <source>
        <dbReference type="ARBA" id="ARBA00022692"/>
    </source>
</evidence>
<keyword evidence="13" id="KW-0249">Electron transport</keyword>
<evidence type="ECO:0000256" key="9">
    <source>
        <dbReference type="ARBA" id="ARBA00023027"/>
    </source>
</evidence>
<geneLocation type="mitochondrion" evidence="14"/>